<evidence type="ECO:0000256" key="4">
    <source>
        <dbReference type="SAM" id="MobiDB-lite"/>
    </source>
</evidence>
<feature type="region of interest" description="Disordered" evidence="4">
    <location>
        <begin position="4643"/>
        <end position="4665"/>
    </location>
</feature>
<keyword evidence="3" id="KW-0175">Coiled coil</keyword>
<sequence length="4829" mass="509106">MFEAQVAYYLNKYLGAYLEGIDPASLRISIYKGDVVLKNLKLKADALSELGLPIAVKAGLLGSLTLKVPWSALGQAPVEVQMDRLFLLARPQSDSERGVLRTPADVEAAFQSAKRQRVQQHESAWLAELERLEEARRQARRRRRRRLLSITNIHVRYEDELSHPGHPFSCGLTLERLAASTVDERGRDAFVTASPLSMLRKALDLRRAAVYFDTDTELWRPAGGTGDWHALDAAGWDAWFLPGAPLPAALLEQGGTARHRAYVVRPVGGRAFYSRVGRLQTTEEREPRVAAALALDPIALRLSRSQYQSYQRLLAEVSGYAARRAFAAYRPGQQRQSRALSWAETVRFALVRRRYVALYAKHLRSKGARMLGLTDAERAELKACNDALPEPTLLMFRRLAHAEVQRERRREARAAAQQQQQQAAATGWVAWLTGRGGASADAKGAAPPTPEDPTMRADFTPEEFATLVDLVHDQEEGVVYGTSTPHTLLAQARVSISSASAELIDDVAGPASILRGALDGIAVDLKKYPETMAVGLSVAAMGLHSPEGVVARTGGNGKGRTRDSSASAHNNERWLLAMLGPAPDAGSQLPESAAPALSVTFVQSPQDGSADADVGAVLRPCFVYYSAATVERVTGFFRTPEALDFSNLQIAATGQLERARRAAAAYAAAAMRSRPKLSLRLQLDAPKIAVPVEDEEGALSLVLDLGQFVVRSDRDGGARHGLTPEQAALYEAVRVDGSDVQAFLVQGRHSWDDDDFGNEDDDEGKSDGGSVGDMEGVPKASGARISSKKSTPSASSTPIPLLDRCGLSVSVQVSLFPDPDRPALRLQPVIPSLRFHLSPGRVRWLMRILNAAAPGGGGDAAPGGPALDEPALAVLGAGPAPDDAPVRAGALRLLRWTGLGRTTESWQPVYASVSPKGRLTAPTGAPLASQTLWGDRRVALLEPEHVHGIAHVVAITPLSVEPADALESSSAVLLRAEGEADALAWFKALCEAQQALRDLSGGAEVPSPEWDESSSVLSSDDSVALGRDLDAELGELALYVAGRVPLVWWPPEKEDPGAEREQEALARRGNPEFVPDDAANVEGEQQIVVVRATGGSLGFSYGALEMEDLLVGPRNPRQRFLASSAPVAALRPGEDDLFFDADEDDADDPDRASRASSGELGPRSPSVARSPSLARSASLASRGAGADLAEFTFAIARPGTAGYEGVDTSLDMRLGTLYFYANRPTLAALMSAGTDLAAAVATRAAGGDAGEDGEADAADAPSPGSSPGHPSSAPPPEDLGRSSGLAVAQTAEHAVAEVLDQTAGPTAPLLGGAGDAGAPRTLFRMRITLGTLALALNYEGAGDQVLSRASVANFAFGLDILPLGVMRISAQLGDIQLRDATLPPDHPYHVACGLRSDRTSSLIDLQLSMFPPGVRSDPRAPPGIAWTHLVARLSQLQVVVLYRLLAEHLAYLNVMLAMRMDVGGALPLRAEGGTAEGAAPRPPPASPRRTRAIPQQAAQQPFVLVLDVEMDAPVIVLPRNSESLDSLEIDLGELALHSRVTARADDEGDGKGTGGAVGAPTSSEAQGPAAASHGALAALAGAAEGVPLMTERAELTFSGLSCVVVQAGKKGEDIFWKQREQGWRIGWRRPLQPERRGRQPAFDLGIDIPLMSAVVSNAEYARITSIAAANFAEKPDPPEGVQWLALHYEPVMNPPAGEAARGTEPASGPPGSAERAPSFATKTDASSVQVRVSLTLRRAELELRQLLEGVAEPQPLARFSIEGLWVCFSNTEGGGMGVSLCLPRVDGTDLRPEVPLTHNRVISSANKASFLMLRWQAGPGMADMRVGLTLQKPVFVAELSFLLALSRFVLPGLALTGSHPIPYASRDTLLDGKAAHVATADAWLTPATRLLADAPGSSSSGEFVYDGRGHRLILPPPSALDAPAPLILVGAGCTLRLRSVRVVHSDALAAVLQLAPGARLLAEPADDVTLVPGGAASQRELADALLPAPLREVPTAASKAMGAKLERQVASGAEGPAGDAAAADAEATPAASIEISVCAVGIGLELAKLDPRTGSVHLLAATMDLGAGVRLEGASKSGQVRLQGLHVESRYLGREDAAGDEEDADDDERRGRLTSTASSEVEVESPANTSSATSARSKKKRQKKKGSVDTLVLDPCRVKLDFDLTADREQRHDVALNLSPDVVELAGSMIGGMLEPLSAPPAAQPLWSCSRFEKVWVYRSAAAPEDDAEAQALPATSLTAWRPRPRAGYLPLGDVLAPESEMPVFEALTVAAGSGLAAFPLRYEVVWEGAGATVWRGVPPRGYAVLGDVVTPAGAPAPLLTAYACVHKGALVATPRGQCLLLPPRLPHAPAAAAALRASVPSVRLWPTRPAGLGAPAPLPPSLDLRTPLGVHSAALIAMGAATFTPDETSGALSAGRASARPRCPGRVSPTLDDRALYRRYLDEVRRSAREDVQRVLTPAVVDFVRIWSDDGARSGGRGVSFWRPVAPPGYASLGDCLVRGLEPPDQARVRAGGDGLWAKPRAAALASASGGRGRPLLWKPRGYELVWQDTSVREDARLTIWRPVPYPGYVAVGYLAGLGMRAPPDGSVACLRDDAAGKAALGRVPAWSLRPEDGGPPQLSAWLTDDATHTFVTINSALGRPGEAFSLKSVEDAEGGVSRKSQDASESDRGSVNVVARIGRTSLLLRDALRVPLLELDLGAVEAGVQGPSQTVLQAYAGFSLSLWSYNVALRAWEPVVEPWQGVALCDANFGARERAGIAPGVRLSLKASSEMVVATLSYAAAASLLSAARDWSDLRAGAEADDEDEDEALSRLRGDSGAAAQHVLVHNALGIGAFMELDFGNRLEMVVLPAGKATRVLRPLPSFSPREWAPPPPETLPFDLLLLDVWGLDGEEREASGTGEKRKASGAGEKREASSAGEIREASGAGEKRSSADSSASSQASGRQLFAFVTCEDVGEDETLDVGAGARTCAVAPSAGDAGAWRVEWNERLVLALPLWARKRPVSVRVQVLDAADEDEPLGSVLFALPALESVPERKPVALSDGIEGVGTLRASWRLQTSRGRKALRERASPLQESAGDRALGIASQEGIWSVIPKTSGLGGREEGGKRLATPVRLGAETVVVEGGVRDGVRYETLRALCCVQNNTELTLEVALGRVEEAEWAEIPSRAGSVSAERSANTVVEEVFEHERWDAGQGWSFGNLRRGADPPRFLFGVRGEEVFPSPEPPAGWEWDGGWILDRGPAGDKEGWAYASAFEALHFPPPAGAYRPSSQDQVRARRWVRRRVRQGSALGEGLAPAHSLRRAGDDDGAPRVVGRVDPGESVPLPLGWDRGGSQLLLRPSSRGGDRGEQALLLDCLDESTTRLVACEPLEGHAELPDEPAATNIDASTRAWFALTLEGDSLGGGAEARAAARAVTDWRVVVSPPLTVINQLPVAGSLLVWEEDPTRGQLVSRQTLRVRSGQGAPVHSADVRRPVSFSFYPDGYDWMEVAPALVTAGVVSSRAGQKRRAPDLPDRVKVGRAGATRGVDVHVRREVELGRWLLRSREEVDPSAAAATGVPMKLTLSVPLWVVNATSLLVDVNVVSLGSGGQLSSSSSATNSFSAPQRSSSSSSRTNPSAGALSAASEGAKLRTLVTEASAAEAASDPPGARHVAAGSAELLSFPVPAAARPGSGPGASHGVRLRVAGSGWTPALALESVALGAGEAAADVDGLQPVVARLEVSAGRACQVLRLEPYLVLSNRTPVPVTLLHCRALSLMALGPGSEGGVLSPAGPRPGGGAGVPELAGPGPRLLRYDETATLDVKEKEGAGADAQDKSASMTSTSSSIDAKFVPAPHHMLATGPLLSLPPSRDELLVEPGSTNVPLDLPLGAEKHAICFRCSETANDERAAALWSRPFVVGKAVEDTQVIVAPLGARSGVLLLRLSLVRRGPGTIQLVIESANADPPYCLENRTGVPLLYRQAHLPDSAHWHALAPLSAAGWCWEYTVAGVPFELELREALSEARTYDLDVDFLAGAAADEGGPARAPWRRRAGCDDRGAAALAVRFECIELSLMDARPQELALLSLSEVALRLRQGPTPNGSYRAASLTLGGVQIDDQLPGTRFPVVLAPAKGQPADAAVLRAAVTQQVAAGRGRTFYPVVALHLPVVMQLAVGEPLIWRVYDMVESLRGGGAEAPGASGAAQPAAAHQLASADPHLHIRLLSVSDLRAQISFGADPLSRPRQISGSAIALALDLATFQAAPVALRGFELSDLSIQQSAFVSQVLQIVQGQLFSVGLSLVRNFGVIGGAGKVLGLLSASVARLAAPEDGPGGPPARPGAPAPAAAAPAEGKQISGMGDGLAEGFGAFGTGIMRGLRGVLQKPREGARQQGVAGAVRGLGRGLLGVVADPLSGALDALSATAQGVDATLSKSRDRLLELQRRRLPRVIAVDGRVVPLLKDNSARESRLESLGQALLQSTLIAAGRAPSALGERYEQHFVFPDARVVVLTERAFFLLLAPGFDTLCAAADLGAIAVSEVGAAEVKWRVGWDDVLCLELRMSREQADAEPDRLVVHRKGRPGRQQEESLAHLVKCFPGTPQACQLPCLEFALMWHSNPQRAPVVSFWRPLPPAGYRPGADVVVQGLEPPATPVHCFRDDTAFLESRGAAGLGTGGGSGSPPSSTEPPLLRTARPREFSLLWRSNARRPVTIWLPVAPRGYVALGAVVIGAPEAPRPEDYVCLRADLVGPGRCAAAPLWRYDPVAAAAEAAIAAGQVPRGASGESFSGTAQSHHPETWRVSVWPVLPASGAQASPEGAASAFMAVRAFTQPTQGWLKVFDPQSEAAQEIHRALS</sequence>
<evidence type="ECO:0000256" key="1">
    <source>
        <dbReference type="ARBA" id="ARBA00006545"/>
    </source>
</evidence>
<feature type="compositionally biased region" description="Low complexity" evidence="4">
    <location>
        <begin position="788"/>
        <end position="799"/>
    </location>
</feature>
<feature type="region of interest" description="Disordered" evidence="4">
    <location>
        <begin position="751"/>
        <end position="799"/>
    </location>
</feature>
<feature type="compositionally biased region" description="Acidic residues" evidence="4">
    <location>
        <begin position="752"/>
        <end position="764"/>
    </location>
</feature>
<feature type="region of interest" description="Disordered" evidence="4">
    <location>
        <begin position="1137"/>
        <end position="1174"/>
    </location>
</feature>
<dbReference type="PANTHER" id="PTHR16166">
    <property type="entry name" value="VACUOLAR PROTEIN SORTING-ASSOCIATED PROTEIN VPS13"/>
    <property type="match status" value="1"/>
</dbReference>
<evidence type="ECO:0000256" key="3">
    <source>
        <dbReference type="SAM" id="Coils"/>
    </source>
</evidence>
<feature type="compositionally biased region" description="Low complexity" evidence="4">
    <location>
        <begin position="1258"/>
        <end position="1271"/>
    </location>
</feature>
<evidence type="ECO:0000313" key="7">
    <source>
        <dbReference type="Proteomes" id="UP001255856"/>
    </source>
</evidence>
<evidence type="ECO:0000259" key="5">
    <source>
        <dbReference type="Pfam" id="PF12624"/>
    </source>
</evidence>
<feature type="compositionally biased region" description="Acidic residues" evidence="4">
    <location>
        <begin position="1137"/>
        <end position="1148"/>
    </location>
</feature>
<feature type="compositionally biased region" description="Low complexity" evidence="4">
    <location>
        <begin position="4320"/>
        <end position="4329"/>
    </location>
</feature>
<feature type="region of interest" description="Disordered" evidence="4">
    <location>
        <begin position="3589"/>
        <end position="3625"/>
    </location>
</feature>
<dbReference type="Proteomes" id="UP001255856">
    <property type="component" value="Unassembled WGS sequence"/>
</dbReference>
<dbReference type="GO" id="GO:0006623">
    <property type="term" value="P:protein targeting to vacuole"/>
    <property type="evidence" value="ECO:0007669"/>
    <property type="project" value="TreeGrafter"/>
</dbReference>
<feature type="compositionally biased region" description="Basic residues" evidence="4">
    <location>
        <begin position="2136"/>
        <end position="2145"/>
    </location>
</feature>
<reference evidence="6" key="1">
    <citation type="submission" date="2021-01" db="EMBL/GenBank/DDBJ databases">
        <authorList>
            <person name="Eckstrom K.M.E."/>
        </authorList>
    </citation>
    <scope>NUCLEOTIDE SEQUENCE</scope>
    <source>
        <strain evidence="6">UVCC 0001</strain>
    </source>
</reference>
<dbReference type="InterPro" id="IPR009291">
    <property type="entry name" value="Vps62"/>
</dbReference>
<feature type="region of interest" description="Disordered" evidence="4">
    <location>
        <begin position="1247"/>
        <end position="1286"/>
    </location>
</feature>
<feature type="region of interest" description="Disordered" evidence="4">
    <location>
        <begin position="1542"/>
        <end position="1570"/>
    </location>
</feature>
<feature type="compositionally biased region" description="Low complexity" evidence="4">
    <location>
        <begin position="4655"/>
        <end position="4665"/>
    </location>
</feature>
<dbReference type="Pfam" id="PF12624">
    <property type="entry name" value="VPS13_N"/>
    <property type="match status" value="1"/>
</dbReference>
<feature type="compositionally biased region" description="Low complexity" evidence="4">
    <location>
        <begin position="1161"/>
        <end position="1174"/>
    </location>
</feature>
<feature type="compositionally biased region" description="Pro residues" evidence="4">
    <location>
        <begin position="4310"/>
        <end position="4319"/>
    </location>
</feature>
<dbReference type="InterPro" id="IPR026854">
    <property type="entry name" value="VPS13_N"/>
</dbReference>
<feature type="region of interest" description="Disordered" evidence="4">
    <location>
        <begin position="2894"/>
        <end position="2940"/>
    </location>
</feature>
<feature type="domain" description="Chorein N-terminal" evidence="5">
    <location>
        <begin position="1"/>
        <end position="475"/>
    </location>
</feature>
<feature type="region of interest" description="Disordered" evidence="4">
    <location>
        <begin position="4305"/>
        <end position="4329"/>
    </location>
</feature>
<feature type="region of interest" description="Disordered" evidence="4">
    <location>
        <begin position="3804"/>
        <end position="3823"/>
    </location>
</feature>
<feature type="region of interest" description="Disordered" evidence="4">
    <location>
        <begin position="1694"/>
        <end position="1722"/>
    </location>
</feature>
<comment type="similarity">
    <text evidence="1">Belongs to the VPS13 family.</text>
</comment>
<feature type="compositionally biased region" description="Low complexity" evidence="4">
    <location>
        <begin position="3590"/>
        <end position="3625"/>
    </location>
</feature>
<dbReference type="GO" id="GO:0045053">
    <property type="term" value="P:protein retention in Golgi apparatus"/>
    <property type="evidence" value="ECO:0007669"/>
    <property type="project" value="TreeGrafter"/>
</dbReference>
<accession>A0AAD9INC0</accession>
<feature type="coiled-coil region" evidence="3">
    <location>
        <begin position="115"/>
        <end position="142"/>
    </location>
</feature>
<feature type="region of interest" description="Disordered" evidence="4">
    <location>
        <begin position="3293"/>
        <end position="3329"/>
    </location>
</feature>
<keyword evidence="7" id="KW-1185">Reference proteome</keyword>
<keyword evidence="2" id="KW-0813">Transport</keyword>
<feature type="region of interest" description="Disordered" evidence="4">
    <location>
        <begin position="2092"/>
        <end position="2146"/>
    </location>
</feature>
<feature type="compositionally biased region" description="Basic and acidic residues" evidence="4">
    <location>
        <begin position="2895"/>
        <end position="2933"/>
    </location>
</feature>
<dbReference type="EMBL" id="JASFZW010000001">
    <property type="protein sequence ID" value="KAK2080680.1"/>
    <property type="molecule type" value="Genomic_DNA"/>
</dbReference>
<feature type="compositionally biased region" description="Gly residues" evidence="4">
    <location>
        <begin position="4645"/>
        <end position="4654"/>
    </location>
</feature>
<evidence type="ECO:0000256" key="2">
    <source>
        <dbReference type="ARBA" id="ARBA00022448"/>
    </source>
</evidence>
<proteinExistence type="inferred from homology"/>
<dbReference type="InterPro" id="IPR026847">
    <property type="entry name" value="VPS13"/>
</dbReference>
<comment type="caution">
    <text evidence="6">The sequence shown here is derived from an EMBL/GenBank/DDBJ whole genome shotgun (WGS) entry which is preliminary data.</text>
</comment>
<gene>
    <name evidence="6" type="ORF">QBZ16_000534</name>
</gene>
<organism evidence="6 7">
    <name type="scientific">Prototheca wickerhamii</name>
    <dbReference type="NCBI Taxonomy" id="3111"/>
    <lineage>
        <taxon>Eukaryota</taxon>
        <taxon>Viridiplantae</taxon>
        <taxon>Chlorophyta</taxon>
        <taxon>core chlorophytes</taxon>
        <taxon>Trebouxiophyceae</taxon>
        <taxon>Chlorellales</taxon>
        <taxon>Chlorellaceae</taxon>
        <taxon>Prototheca</taxon>
    </lineage>
</organism>
<dbReference type="PANTHER" id="PTHR16166:SF93">
    <property type="entry name" value="INTERMEMBRANE LIPID TRANSFER PROTEIN VPS13"/>
    <property type="match status" value="1"/>
</dbReference>
<dbReference type="Pfam" id="PF06101">
    <property type="entry name" value="Vps62"/>
    <property type="match status" value="2"/>
</dbReference>
<evidence type="ECO:0000313" key="6">
    <source>
        <dbReference type="EMBL" id="KAK2080680.1"/>
    </source>
</evidence>
<protein>
    <recommendedName>
        <fullName evidence="5">Chorein N-terminal domain-containing protein</fullName>
    </recommendedName>
</protein>
<feature type="compositionally biased region" description="Basic and acidic residues" evidence="4">
    <location>
        <begin position="3804"/>
        <end position="3814"/>
    </location>
</feature>
<name>A0AAD9INC0_PROWI</name>